<organism evidence="7 8">
    <name type="scientific">Amycolatopsis marina</name>
    <dbReference type="NCBI Taxonomy" id="490629"/>
    <lineage>
        <taxon>Bacteria</taxon>
        <taxon>Bacillati</taxon>
        <taxon>Actinomycetota</taxon>
        <taxon>Actinomycetes</taxon>
        <taxon>Pseudonocardiales</taxon>
        <taxon>Pseudonocardiaceae</taxon>
        <taxon>Amycolatopsis</taxon>
    </lineage>
</organism>
<dbReference type="GO" id="GO:0017000">
    <property type="term" value="P:antibiotic biosynthetic process"/>
    <property type="evidence" value="ECO:0007669"/>
    <property type="project" value="UniProtKB-KW"/>
</dbReference>
<keyword evidence="2 7" id="KW-0328">Glycosyltransferase</keyword>
<dbReference type="GO" id="GO:0016758">
    <property type="term" value="F:hexosyltransferase activity"/>
    <property type="evidence" value="ECO:0007669"/>
    <property type="project" value="UniProtKB-ARBA"/>
</dbReference>
<evidence type="ECO:0000256" key="2">
    <source>
        <dbReference type="ARBA" id="ARBA00022676"/>
    </source>
</evidence>
<feature type="domain" description="Erythromycin biosynthesis protein CIII-like N-terminal" evidence="6">
    <location>
        <begin position="32"/>
        <end position="270"/>
    </location>
</feature>
<reference evidence="8" key="1">
    <citation type="submission" date="2016-10" db="EMBL/GenBank/DDBJ databases">
        <authorList>
            <person name="Varghese N."/>
            <person name="Submissions S."/>
        </authorList>
    </citation>
    <scope>NUCLEOTIDE SEQUENCE [LARGE SCALE GENOMIC DNA]</scope>
    <source>
        <strain evidence="8">CGMCC 4.3568</strain>
    </source>
</reference>
<dbReference type="PANTHER" id="PTHR48050">
    <property type="entry name" value="STEROL 3-BETA-GLUCOSYLTRANSFERASE"/>
    <property type="match status" value="1"/>
</dbReference>
<evidence type="ECO:0000256" key="3">
    <source>
        <dbReference type="ARBA" id="ARBA00022679"/>
    </source>
</evidence>
<dbReference type="SUPFAM" id="SSF53756">
    <property type="entry name" value="UDP-Glycosyltransferase/glycogen phosphorylase"/>
    <property type="match status" value="1"/>
</dbReference>
<keyword evidence="3 7" id="KW-0808">Transferase</keyword>
<dbReference type="STRING" id="490629.SAMN05216266_10766"/>
<dbReference type="NCBIfam" id="TIGR04516">
    <property type="entry name" value="glycosyl_450act"/>
    <property type="match status" value="1"/>
</dbReference>
<proteinExistence type="inferred from homology"/>
<dbReference type="EMBL" id="FOKG01000007">
    <property type="protein sequence ID" value="SFB25932.1"/>
    <property type="molecule type" value="Genomic_DNA"/>
</dbReference>
<dbReference type="Gene3D" id="3.40.50.2000">
    <property type="entry name" value="Glycogen Phosphorylase B"/>
    <property type="match status" value="2"/>
</dbReference>
<dbReference type="Pfam" id="PF06722">
    <property type="entry name" value="EryCIII-like_C"/>
    <property type="match status" value="1"/>
</dbReference>
<dbReference type="InterPro" id="IPR030953">
    <property type="entry name" value="Glycosyl_450act"/>
</dbReference>
<name>A0A1I0ZKP4_9PSEU</name>
<dbReference type="Proteomes" id="UP000243799">
    <property type="component" value="Unassembled WGS sequence"/>
</dbReference>
<dbReference type="GO" id="GO:0008194">
    <property type="term" value="F:UDP-glycosyltransferase activity"/>
    <property type="evidence" value="ECO:0007669"/>
    <property type="project" value="InterPro"/>
</dbReference>
<comment type="similarity">
    <text evidence="1">Belongs to the glycosyltransferase 28 family.</text>
</comment>
<dbReference type="CDD" id="cd03784">
    <property type="entry name" value="GT1_Gtf-like"/>
    <property type="match status" value="1"/>
</dbReference>
<dbReference type="InterPro" id="IPR048284">
    <property type="entry name" value="EryCIII-like_N"/>
</dbReference>
<dbReference type="InterPro" id="IPR050426">
    <property type="entry name" value="Glycosyltransferase_28"/>
</dbReference>
<dbReference type="FunFam" id="3.40.50.2000:FF:000072">
    <property type="entry name" value="Glycosyl transferase"/>
    <property type="match status" value="1"/>
</dbReference>
<evidence type="ECO:0000313" key="7">
    <source>
        <dbReference type="EMBL" id="SFB25932.1"/>
    </source>
</evidence>
<gene>
    <name evidence="7" type="ORF">SAMN05216266_10766</name>
</gene>
<accession>A0A1I0ZKP4</accession>
<dbReference type="AlphaFoldDB" id="A0A1I0ZKP4"/>
<dbReference type="InterPro" id="IPR002213">
    <property type="entry name" value="UDP_glucos_trans"/>
</dbReference>
<keyword evidence="8" id="KW-1185">Reference proteome</keyword>
<dbReference type="PANTHER" id="PTHR48050:SF13">
    <property type="entry name" value="STEROL 3-BETA-GLUCOSYLTRANSFERASE UGT80A2"/>
    <property type="match status" value="1"/>
</dbReference>
<evidence type="ECO:0000259" key="5">
    <source>
        <dbReference type="Pfam" id="PF06722"/>
    </source>
</evidence>
<evidence type="ECO:0000256" key="1">
    <source>
        <dbReference type="ARBA" id="ARBA00006962"/>
    </source>
</evidence>
<evidence type="ECO:0000256" key="4">
    <source>
        <dbReference type="ARBA" id="ARBA00023194"/>
    </source>
</evidence>
<protein>
    <submittedName>
        <fullName evidence="7">L-desosaminyltransferase/L-2-deoxyfucosyltransferase/desosaminyltransferase OleGI</fullName>
    </submittedName>
</protein>
<sequence length="441" mass="48249">MSSHPWKDIVMRVLFVSSMNKSHVYLMAPLAWAMRTAGHDVRFASQPDLAADVASIGFLPVPIGPSMDSLAEQMAEAEPQEDPFAPATAPGVGAKPRQGEYSGVDPVGLMDHLVSEFYQMLTPDSAIDDLVDYARQWRPDLVIWHTLAFAGPVAAKVSGAAHARMPWGVDTHAQVRSEWRRLRTERGNEAVADPLEQWLGPILERHGEEFDESVALGQWTVDPAPSWVFHPAGAGLHYVPFRQVPFHGPATVPSWVEEPRTRRRVCVTLGFSHREAQRPEAASDNLLEAVADLDVEVVATLDAKQLGSLSRLPDNVRAVEFVPLTALLPSCSAVVHHGGPGTFATAVEHGVPQLIVPGTYWHIKWWGPIGQANGLEDRGAGVYVADADQLTPALLRDQLVRVLDDPSFGRNAARLRTEAIGTPSINEVVPMLEKLTREHRG</sequence>
<dbReference type="Pfam" id="PF21036">
    <property type="entry name" value="EryCIII-like_N"/>
    <property type="match status" value="1"/>
</dbReference>
<keyword evidence="4" id="KW-0045">Antibiotic biosynthesis</keyword>
<evidence type="ECO:0000259" key="6">
    <source>
        <dbReference type="Pfam" id="PF21036"/>
    </source>
</evidence>
<feature type="domain" description="Erythromycin biosynthesis protein CIII-like C-terminal" evidence="5">
    <location>
        <begin position="285"/>
        <end position="435"/>
    </location>
</feature>
<dbReference type="InterPro" id="IPR010610">
    <property type="entry name" value="EryCIII-like_C"/>
</dbReference>
<evidence type="ECO:0000313" key="8">
    <source>
        <dbReference type="Proteomes" id="UP000243799"/>
    </source>
</evidence>